<protein>
    <submittedName>
        <fullName evidence="2">Uncharacterized protein</fullName>
    </submittedName>
</protein>
<proteinExistence type="predicted"/>
<dbReference type="EMBL" id="SRLO01000113">
    <property type="protein sequence ID" value="TNN74459.1"/>
    <property type="molecule type" value="Genomic_DNA"/>
</dbReference>
<dbReference type="AlphaFoldDB" id="A0A4Z2I8R3"/>
<dbReference type="Proteomes" id="UP000314294">
    <property type="component" value="Unassembled WGS sequence"/>
</dbReference>
<organism evidence="2 3">
    <name type="scientific">Liparis tanakae</name>
    <name type="common">Tanaka's snailfish</name>
    <dbReference type="NCBI Taxonomy" id="230148"/>
    <lineage>
        <taxon>Eukaryota</taxon>
        <taxon>Metazoa</taxon>
        <taxon>Chordata</taxon>
        <taxon>Craniata</taxon>
        <taxon>Vertebrata</taxon>
        <taxon>Euteleostomi</taxon>
        <taxon>Actinopterygii</taxon>
        <taxon>Neopterygii</taxon>
        <taxon>Teleostei</taxon>
        <taxon>Neoteleostei</taxon>
        <taxon>Acanthomorphata</taxon>
        <taxon>Eupercaria</taxon>
        <taxon>Perciformes</taxon>
        <taxon>Cottioidei</taxon>
        <taxon>Cottales</taxon>
        <taxon>Liparidae</taxon>
        <taxon>Liparis</taxon>
    </lineage>
</organism>
<reference evidence="2 3" key="1">
    <citation type="submission" date="2019-03" db="EMBL/GenBank/DDBJ databases">
        <title>First draft genome of Liparis tanakae, snailfish: a comprehensive survey of snailfish specific genes.</title>
        <authorList>
            <person name="Kim W."/>
            <person name="Song I."/>
            <person name="Jeong J.-H."/>
            <person name="Kim D."/>
            <person name="Kim S."/>
            <person name="Ryu S."/>
            <person name="Song J.Y."/>
            <person name="Lee S.K."/>
        </authorList>
    </citation>
    <scope>NUCLEOTIDE SEQUENCE [LARGE SCALE GENOMIC DNA]</scope>
    <source>
        <tissue evidence="2">Muscle</tissue>
    </source>
</reference>
<feature type="compositionally biased region" description="Basic residues" evidence="1">
    <location>
        <begin position="80"/>
        <end position="90"/>
    </location>
</feature>
<keyword evidence="3" id="KW-1185">Reference proteome</keyword>
<gene>
    <name evidence="2" type="ORF">EYF80_015239</name>
</gene>
<comment type="caution">
    <text evidence="2">The sequence shown here is derived from an EMBL/GenBank/DDBJ whole genome shotgun (WGS) entry which is preliminary data.</text>
</comment>
<sequence>MCPSSLTVTVAASFPITPRQGGCHATTGDQRASFTSSLVSLSPKEIEVALLCRFHNFLAHRAKPTRTPMEAHTSRDSKMCLKHRRELSAV</sequence>
<evidence type="ECO:0000313" key="3">
    <source>
        <dbReference type="Proteomes" id="UP000314294"/>
    </source>
</evidence>
<evidence type="ECO:0000256" key="1">
    <source>
        <dbReference type="SAM" id="MobiDB-lite"/>
    </source>
</evidence>
<feature type="region of interest" description="Disordered" evidence="1">
    <location>
        <begin position="65"/>
        <end position="90"/>
    </location>
</feature>
<name>A0A4Z2I8R3_9TELE</name>
<accession>A0A4Z2I8R3</accession>
<evidence type="ECO:0000313" key="2">
    <source>
        <dbReference type="EMBL" id="TNN74459.1"/>
    </source>
</evidence>